<proteinExistence type="predicted"/>
<organism evidence="3 4">
    <name type="scientific">Pyrobaculum aerophilum</name>
    <dbReference type="NCBI Taxonomy" id="13773"/>
    <lineage>
        <taxon>Archaea</taxon>
        <taxon>Thermoproteota</taxon>
        <taxon>Thermoprotei</taxon>
        <taxon>Thermoproteales</taxon>
        <taxon>Thermoproteaceae</taxon>
        <taxon>Pyrobaculum</taxon>
    </lineage>
</organism>
<dbReference type="CDD" id="cd02440">
    <property type="entry name" value="AdoMet_MTases"/>
    <property type="match status" value="1"/>
</dbReference>
<dbReference type="PANTHER" id="PTHR23290">
    <property type="entry name" value="RRNA N6-ADENOSINE-METHYLTRANSFERASE METTL5"/>
    <property type="match status" value="1"/>
</dbReference>
<dbReference type="OrthoDB" id="31271at2157"/>
<feature type="domain" description="Methyltransferase" evidence="1">
    <location>
        <begin position="51"/>
        <end position="119"/>
    </location>
</feature>
<reference evidence="4 5" key="1">
    <citation type="submission" date="2017-07" db="EMBL/GenBank/DDBJ databases">
        <title>Draft genome sequence of aerobic hyperthermophilic archaea, Pyrobaculum aerophilum YKB31 and YKB32.</title>
        <authorList>
            <person name="Mochizuki T."/>
            <person name="Berliner A.J."/>
            <person name="Yoshida-Takashima Y."/>
            <person name="Takaki Y."/>
            <person name="Nunoura T."/>
            <person name="Takai K."/>
        </authorList>
    </citation>
    <scope>NUCLEOTIDE SEQUENCE [LARGE SCALE GENOMIC DNA]</scope>
    <source>
        <strain evidence="2 5">YKB31</strain>
        <strain evidence="3 4">YKB32</strain>
    </source>
</reference>
<comment type="caution">
    <text evidence="3">The sequence shown here is derived from an EMBL/GenBank/DDBJ whole genome shotgun (WGS) entry which is preliminary data.</text>
</comment>
<keyword evidence="3" id="KW-0489">Methyltransferase</keyword>
<dbReference type="Proteomes" id="UP000256877">
    <property type="component" value="Unassembled WGS sequence"/>
</dbReference>
<dbReference type="Pfam" id="PF13649">
    <property type="entry name" value="Methyltransf_25"/>
    <property type="match status" value="1"/>
</dbReference>
<sequence length="204" mass="22713">MFESKKELELFVEKLPVFKRPKLRLEQYPTDAPLVAAAVWDAYMRGLLTEVLDLGCGTGRFSLAAAAMGARRVLCIDIDPEAIQIAKETAEALGLGAVDFLVADATRLWLGRSFAVVFQNPPFGIWSGRGSDIAFLQTALRHGEVVYTIHKLPTLNYVSAKAEELGGVLKVLERAVITIKPMYRHHRKRLHKVEVFLAVVRQKA</sequence>
<dbReference type="InterPro" id="IPR002052">
    <property type="entry name" value="DNA_methylase_N6_adenine_CS"/>
</dbReference>
<dbReference type="GO" id="GO:0032259">
    <property type="term" value="P:methylation"/>
    <property type="evidence" value="ECO:0007669"/>
    <property type="project" value="UniProtKB-KW"/>
</dbReference>
<evidence type="ECO:0000259" key="1">
    <source>
        <dbReference type="Pfam" id="PF13649"/>
    </source>
</evidence>
<dbReference type="Proteomes" id="UP000257123">
    <property type="component" value="Unassembled WGS sequence"/>
</dbReference>
<dbReference type="InterPro" id="IPR051720">
    <property type="entry name" value="rRNA_MeTrfase/Polyamine_Synth"/>
</dbReference>
<evidence type="ECO:0000313" key="5">
    <source>
        <dbReference type="Proteomes" id="UP000257123"/>
    </source>
</evidence>
<evidence type="ECO:0000313" key="2">
    <source>
        <dbReference type="EMBL" id="RFA94582.1"/>
    </source>
</evidence>
<accession>A0A371R522</accession>
<dbReference type="RefSeq" id="WP_116421580.1">
    <property type="nucleotide sequence ID" value="NZ_NMUE01000034.1"/>
</dbReference>
<dbReference type="EMBL" id="NMUE01000034">
    <property type="protein sequence ID" value="RFA94582.1"/>
    <property type="molecule type" value="Genomic_DNA"/>
</dbReference>
<dbReference type="PANTHER" id="PTHR23290:SF0">
    <property type="entry name" value="RRNA N6-ADENOSINE-METHYLTRANSFERASE METTL5"/>
    <property type="match status" value="1"/>
</dbReference>
<dbReference type="GO" id="GO:0003676">
    <property type="term" value="F:nucleic acid binding"/>
    <property type="evidence" value="ECO:0007669"/>
    <property type="project" value="InterPro"/>
</dbReference>
<evidence type="ECO:0000313" key="3">
    <source>
        <dbReference type="EMBL" id="RFA99186.1"/>
    </source>
</evidence>
<keyword evidence="3" id="KW-0808">Transferase</keyword>
<gene>
    <name evidence="2" type="ORF">CGL51_09695</name>
    <name evidence="3" type="ORF">CGL52_04980</name>
</gene>
<dbReference type="InterPro" id="IPR029063">
    <property type="entry name" value="SAM-dependent_MTases_sf"/>
</dbReference>
<name>A0A371R522_9CREN</name>
<dbReference type="PROSITE" id="PS00092">
    <property type="entry name" value="N6_MTASE"/>
    <property type="match status" value="1"/>
</dbReference>
<dbReference type="SUPFAM" id="SSF53335">
    <property type="entry name" value="S-adenosyl-L-methionine-dependent methyltransferases"/>
    <property type="match status" value="1"/>
</dbReference>
<protein>
    <submittedName>
        <fullName evidence="3">Methylase</fullName>
    </submittedName>
</protein>
<evidence type="ECO:0000313" key="4">
    <source>
        <dbReference type="Proteomes" id="UP000256877"/>
    </source>
</evidence>
<dbReference type="GO" id="GO:0008168">
    <property type="term" value="F:methyltransferase activity"/>
    <property type="evidence" value="ECO:0007669"/>
    <property type="project" value="UniProtKB-KW"/>
</dbReference>
<dbReference type="Gene3D" id="3.40.50.150">
    <property type="entry name" value="Vaccinia Virus protein VP39"/>
    <property type="match status" value="1"/>
</dbReference>
<dbReference type="AlphaFoldDB" id="A0A371R522"/>
<dbReference type="InterPro" id="IPR041698">
    <property type="entry name" value="Methyltransf_25"/>
</dbReference>
<dbReference type="EMBL" id="NMUF01000009">
    <property type="protein sequence ID" value="RFA99186.1"/>
    <property type="molecule type" value="Genomic_DNA"/>
</dbReference>